<accession>X6M5L1</accession>
<sequence>MTYYLKTGWGDMYRQSYPYIIYQTTGKENNKDNEGKEEKSKESQVDVASLPPLDLLSYLRENQSVKEYGLFFTSFSKSLREMEEALDRMCGKYAKVGDGGINTFDNIFNITTSQLNAFFYVPSLPQLQVLLTPFSDSASTTIVQNLNDWIDCRQSDIENGPKCDLSVLNKGEKNKELTFAELEMQESLCSVCTVQTTFLTDKWSQIMYCFGCGQITMKATV</sequence>
<dbReference type="AlphaFoldDB" id="X6M5L1"/>
<evidence type="ECO:0000313" key="2">
    <source>
        <dbReference type="Proteomes" id="UP000023152"/>
    </source>
</evidence>
<name>X6M5L1_RETFI</name>
<dbReference type="EMBL" id="ASPP01024239">
    <property type="protein sequence ID" value="ETO09214.1"/>
    <property type="molecule type" value="Genomic_DNA"/>
</dbReference>
<evidence type="ECO:0000313" key="1">
    <source>
        <dbReference type="EMBL" id="ETO09214.1"/>
    </source>
</evidence>
<protein>
    <submittedName>
        <fullName evidence="1">Uncharacterized protein</fullName>
    </submittedName>
</protein>
<gene>
    <name evidence="1" type="ORF">RFI_28175</name>
</gene>
<organism evidence="1 2">
    <name type="scientific">Reticulomyxa filosa</name>
    <dbReference type="NCBI Taxonomy" id="46433"/>
    <lineage>
        <taxon>Eukaryota</taxon>
        <taxon>Sar</taxon>
        <taxon>Rhizaria</taxon>
        <taxon>Retaria</taxon>
        <taxon>Foraminifera</taxon>
        <taxon>Monothalamids</taxon>
        <taxon>Reticulomyxidae</taxon>
        <taxon>Reticulomyxa</taxon>
    </lineage>
</organism>
<reference evidence="1 2" key="1">
    <citation type="journal article" date="2013" name="Curr. Biol.">
        <title>The Genome of the Foraminiferan Reticulomyxa filosa.</title>
        <authorList>
            <person name="Glockner G."/>
            <person name="Hulsmann N."/>
            <person name="Schleicher M."/>
            <person name="Noegel A.A."/>
            <person name="Eichinger L."/>
            <person name="Gallinger C."/>
            <person name="Pawlowski J."/>
            <person name="Sierra R."/>
            <person name="Euteneuer U."/>
            <person name="Pillet L."/>
            <person name="Moustafa A."/>
            <person name="Platzer M."/>
            <person name="Groth M."/>
            <person name="Szafranski K."/>
            <person name="Schliwa M."/>
        </authorList>
    </citation>
    <scope>NUCLEOTIDE SEQUENCE [LARGE SCALE GENOMIC DNA]</scope>
</reference>
<proteinExistence type="predicted"/>
<dbReference type="Proteomes" id="UP000023152">
    <property type="component" value="Unassembled WGS sequence"/>
</dbReference>
<comment type="caution">
    <text evidence="1">The sequence shown here is derived from an EMBL/GenBank/DDBJ whole genome shotgun (WGS) entry which is preliminary data.</text>
</comment>
<keyword evidence="2" id="KW-1185">Reference proteome</keyword>